<dbReference type="AlphaFoldDB" id="A0A8J2KUL0"/>
<dbReference type="OrthoDB" id="10619924at2759"/>
<feature type="transmembrane region" description="Helical" evidence="2">
    <location>
        <begin position="547"/>
        <end position="566"/>
    </location>
</feature>
<dbReference type="GO" id="GO:0089718">
    <property type="term" value="P:amino acid import across plasma membrane"/>
    <property type="evidence" value="ECO:0007669"/>
    <property type="project" value="TreeGrafter"/>
</dbReference>
<proteinExistence type="predicted"/>
<comment type="caution">
    <text evidence="4">The sequence shown here is derived from an EMBL/GenBank/DDBJ whole genome shotgun (WGS) entry which is preliminary data.</text>
</comment>
<feature type="transmembrane region" description="Helical" evidence="2">
    <location>
        <begin position="424"/>
        <end position="444"/>
    </location>
</feature>
<evidence type="ECO:0000256" key="2">
    <source>
        <dbReference type="SAM" id="Phobius"/>
    </source>
</evidence>
<dbReference type="GO" id="GO:0003700">
    <property type="term" value="F:DNA-binding transcription factor activity"/>
    <property type="evidence" value="ECO:0007669"/>
    <property type="project" value="InterPro"/>
</dbReference>
<protein>
    <recommendedName>
        <fullName evidence="3">BZIP domain-containing protein</fullName>
    </recommendedName>
</protein>
<keyword evidence="2" id="KW-1133">Transmembrane helix</keyword>
<feature type="non-terminal residue" evidence="4">
    <location>
        <position position="1"/>
    </location>
</feature>
<keyword evidence="2" id="KW-0812">Transmembrane</keyword>
<dbReference type="InterPro" id="IPR004827">
    <property type="entry name" value="bZIP"/>
</dbReference>
<dbReference type="Proteomes" id="UP000708208">
    <property type="component" value="Unassembled WGS sequence"/>
</dbReference>
<dbReference type="Pfam" id="PF00209">
    <property type="entry name" value="SNF"/>
    <property type="match status" value="1"/>
</dbReference>
<organism evidence="4 5">
    <name type="scientific">Allacma fusca</name>
    <dbReference type="NCBI Taxonomy" id="39272"/>
    <lineage>
        <taxon>Eukaryota</taxon>
        <taxon>Metazoa</taxon>
        <taxon>Ecdysozoa</taxon>
        <taxon>Arthropoda</taxon>
        <taxon>Hexapoda</taxon>
        <taxon>Collembola</taxon>
        <taxon>Symphypleona</taxon>
        <taxon>Sminthuridae</taxon>
        <taxon>Allacma</taxon>
    </lineage>
</organism>
<keyword evidence="2" id="KW-0472">Membrane</keyword>
<feature type="transmembrane region" description="Helical" evidence="2">
    <location>
        <begin position="887"/>
        <end position="908"/>
    </location>
</feature>
<feature type="transmembrane region" description="Helical" evidence="2">
    <location>
        <begin position="657"/>
        <end position="682"/>
    </location>
</feature>
<sequence>MDVKPKVPVARKRMAKKFPIAAKGSVKCEGLGSESGGALKRPQGRRRGPSRGNKGLSEAEFIALKREKNRACAKQCRARKKVRYIYLEDVIDETEEKVKSLRKEMKYLKAWAKEFDNGVIPAALVKYRRDCGGSRASEDTVRTISSVAVAETNPVTDSTFVAEENMNEIDFNQVLRDSIVGCPQDVKPADVVEVETCPSVNLFGPIPQCVGMNLAFQDQQTRNSCNSGTIFIKTEDPPAFKTVWQLIYNTGISTRSKLASKTFIQFYLAKEPGMPGMSEEGADDEAYMSTSSNQPNGPNKELSESHLTSEVDMLASTQKKLNYAPFRHASRVNDLIEVEHVHYKPGVFGCMKRKWDTIGDVSADDQSDIEEGRWDFWKAYYCSNSDTANSTTLNEIFLAWSILYTTGQNSHQDLISLMLKHGGIAFLVVCLTVYIGVGYPMYVLETMMGQYGCRKPFTMIRLMAPYMQGIGPALWLRTLLSGVESLVTAIYGCIYFLDLYICHINHNQILSKFWLRQNSTLFDGRSLQFGFTDEPNGYVSDYGTREWIIFLLILTTVFALTGLRSFGKLYSLGVKGMFLIWLGYLVIVVLRTFGGKWDSLMYFPLRKALEANWSMILKGKVWMDAVFFVINTLGLVTLVHPYFASRCFFHYRTARDGILIIFLTIVWNLIGASAVLLFIGYITVNKKEMLNTLEQIGGYQGIFISYVMKVNQANLVGNLEYDIEFYFGMYYGMIAVSGLFAFHSCLRALIQCSYQEYTSIVLAMSVIIILMVIYCVGVPFVFISPDGLRILIFLEHVLHQTGNVIFLGGCFFWSVAYSHNFAKVVYDIRNMVHLTIFQPLGENYRVCAYYPKFYRNVIVILIVMLLIHSLARLPYPVRAGTDYSGNTMYVGIAVAVLPLLFVLIVWVLTCAKAEARKQNIYRPHRDWYKNWYHTLVCFAYEKLLKK</sequence>
<feature type="region of interest" description="Disordered" evidence="1">
    <location>
        <begin position="29"/>
        <end position="54"/>
    </location>
</feature>
<evidence type="ECO:0000259" key="3">
    <source>
        <dbReference type="Pfam" id="PF07716"/>
    </source>
</evidence>
<dbReference type="PANTHER" id="PTHR11616">
    <property type="entry name" value="SODIUM/CHLORIDE DEPENDENT TRANSPORTER"/>
    <property type="match status" value="1"/>
</dbReference>
<accession>A0A8J2KUL0</accession>
<dbReference type="Pfam" id="PF07716">
    <property type="entry name" value="bZIP_2"/>
    <property type="match status" value="1"/>
</dbReference>
<feature type="transmembrane region" description="Helical" evidence="2">
    <location>
        <begin position="729"/>
        <end position="749"/>
    </location>
</feature>
<feature type="transmembrane region" description="Helical" evidence="2">
    <location>
        <begin position="803"/>
        <end position="822"/>
    </location>
</feature>
<feature type="compositionally biased region" description="Polar residues" evidence="1">
    <location>
        <begin position="288"/>
        <end position="297"/>
    </location>
</feature>
<feature type="domain" description="BZIP" evidence="3">
    <location>
        <begin position="64"/>
        <end position="110"/>
    </location>
</feature>
<evidence type="ECO:0000313" key="4">
    <source>
        <dbReference type="EMBL" id="CAG7823659.1"/>
    </source>
</evidence>
<dbReference type="GO" id="GO:0005283">
    <property type="term" value="F:amino acid:sodium symporter activity"/>
    <property type="evidence" value="ECO:0007669"/>
    <property type="project" value="TreeGrafter"/>
</dbReference>
<feature type="transmembrane region" description="Helical" evidence="2">
    <location>
        <begin position="625"/>
        <end position="645"/>
    </location>
</feature>
<evidence type="ECO:0000313" key="5">
    <source>
        <dbReference type="Proteomes" id="UP000708208"/>
    </source>
</evidence>
<evidence type="ECO:0000256" key="1">
    <source>
        <dbReference type="SAM" id="MobiDB-lite"/>
    </source>
</evidence>
<dbReference type="PANTHER" id="PTHR11616:SF241">
    <property type="entry name" value="SODIUM- AND CHLORIDE-DEPENDENT GLYCINE TRANSPORTER 2"/>
    <property type="match status" value="1"/>
</dbReference>
<gene>
    <name evidence="4" type="ORF">AFUS01_LOCUS33861</name>
</gene>
<keyword evidence="5" id="KW-1185">Reference proteome</keyword>
<dbReference type="EMBL" id="CAJVCH010530192">
    <property type="protein sequence ID" value="CAG7823659.1"/>
    <property type="molecule type" value="Genomic_DNA"/>
</dbReference>
<name>A0A8J2KUL0_9HEXA</name>
<dbReference type="InterPro" id="IPR000175">
    <property type="entry name" value="Na/ntran_symport"/>
</dbReference>
<dbReference type="GO" id="GO:0005886">
    <property type="term" value="C:plasma membrane"/>
    <property type="evidence" value="ECO:0007669"/>
    <property type="project" value="TreeGrafter"/>
</dbReference>
<feature type="transmembrane region" description="Helical" evidence="2">
    <location>
        <begin position="853"/>
        <end position="875"/>
    </location>
</feature>
<dbReference type="PROSITE" id="PS50267">
    <property type="entry name" value="NA_NEUROTRAN_SYMP_3"/>
    <property type="match status" value="1"/>
</dbReference>
<reference evidence="4" key="1">
    <citation type="submission" date="2021-06" db="EMBL/GenBank/DDBJ databases">
        <authorList>
            <person name="Hodson N. C."/>
            <person name="Mongue J. A."/>
            <person name="Jaron S. K."/>
        </authorList>
    </citation>
    <scope>NUCLEOTIDE SEQUENCE</scope>
</reference>
<feature type="transmembrane region" description="Helical" evidence="2">
    <location>
        <begin position="578"/>
        <end position="594"/>
    </location>
</feature>
<feature type="region of interest" description="Disordered" evidence="1">
    <location>
        <begin position="274"/>
        <end position="306"/>
    </location>
</feature>
<feature type="transmembrane region" description="Helical" evidence="2">
    <location>
        <begin position="761"/>
        <end position="783"/>
    </location>
</feature>